<dbReference type="KEGG" id="ksd:KS2013_767"/>
<dbReference type="Proteomes" id="UP000094147">
    <property type="component" value="Chromosome"/>
</dbReference>
<protein>
    <recommendedName>
        <fullName evidence="2">DUF2059 domain-containing protein</fullName>
    </recommendedName>
</protein>
<dbReference type="AlphaFoldDB" id="A0A1B3B9L0"/>
<feature type="signal peptide" evidence="1">
    <location>
        <begin position="1"/>
        <end position="19"/>
    </location>
</feature>
<evidence type="ECO:0000313" key="3">
    <source>
        <dbReference type="EMBL" id="AOE49491.1"/>
    </source>
</evidence>
<gene>
    <name evidence="3" type="ORF">KS2013_767</name>
</gene>
<evidence type="ECO:0000256" key="1">
    <source>
        <dbReference type="SAM" id="SignalP"/>
    </source>
</evidence>
<dbReference type="InterPro" id="IPR018637">
    <property type="entry name" value="DUF2059"/>
</dbReference>
<evidence type="ECO:0000313" key="4">
    <source>
        <dbReference type="Proteomes" id="UP000094147"/>
    </source>
</evidence>
<dbReference type="Pfam" id="PF09832">
    <property type="entry name" value="DUF2059"/>
    <property type="match status" value="1"/>
</dbReference>
<sequence precursor="true">MKKILLGLMLIGAVGVASAEQTISESHKKAALELLKVMDMGNQFSDALVVGIDAQIEANPSIAHYRQAFLDFYDQHVNWKDVKGRFAILYASNFTQAEIEKLTDFYQTELGQKVAKKTPDLMAQGMQLGQQLVKEKQTELMRMLQEADKNQ</sequence>
<organism evidence="3 4">
    <name type="scientific">Kangiella sediminilitoris</name>
    <dbReference type="NCBI Taxonomy" id="1144748"/>
    <lineage>
        <taxon>Bacteria</taxon>
        <taxon>Pseudomonadati</taxon>
        <taxon>Pseudomonadota</taxon>
        <taxon>Gammaproteobacteria</taxon>
        <taxon>Kangiellales</taxon>
        <taxon>Kangiellaceae</taxon>
        <taxon>Kangiella</taxon>
    </lineage>
</organism>
<keyword evidence="4" id="KW-1185">Reference proteome</keyword>
<feature type="chain" id="PRO_5008544045" description="DUF2059 domain-containing protein" evidence="1">
    <location>
        <begin position="20"/>
        <end position="151"/>
    </location>
</feature>
<proteinExistence type="predicted"/>
<name>A0A1B3B9L0_9GAMM</name>
<reference evidence="4" key="1">
    <citation type="submission" date="2015-08" db="EMBL/GenBank/DDBJ databases">
        <authorList>
            <person name="Kim K.M."/>
        </authorList>
    </citation>
    <scope>NUCLEOTIDE SEQUENCE [LARGE SCALE GENOMIC DNA]</scope>
    <source>
        <strain evidence="4">KCTC 23892</strain>
    </source>
</reference>
<evidence type="ECO:0000259" key="2">
    <source>
        <dbReference type="Pfam" id="PF09832"/>
    </source>
</evidence>
<feature type="domain" description="DUF2059" evidence="2">
    <location>
        <begin position="81"/>
        <end position="138"/>
    </location>
</feature>
<accession>A0A1B3B9L0</accession>
<dbReference type="EMBL" id="CP012418">
    <property type="protein sequence ID" value="AOE49491.1"/>
    <property type="molecule type" value="Genomic_DNA"/>
</dbReference>
<keyword evidence="1" id="KW-0732">Signal</keyword>
<dbReference type="STRING" id="1144748.KS2013_767"/>